<keyword evidence="2" id="KW-0503">Monooxygenase</keyword>
<evidence type="ECO:0000313" key="3">
    <source>
        <dbReference type="EMBL" id="MDQ0585642.1"/>
    </source>
</evidence>
<comment type="similarity">
    <text evidence="1 2">Belongs to the cytochrome P450 family.</text>
</comment>
<dbReference type="Proteomes" id="UP001230654">
    <property type="component" value="Unassembled WGS sequence"/>
</dbReference>
<dbReference type="InterPro" id="IPR001128">
    <property type="entry name" value="Cyt_P450"/>
</dbReference>
<keyword evidence="2" id="KW-0560">Oxidoreductase</keyword>
<keyword evidence="2" id="KW-0479">Metal-binding</keyword>
<proteinExistence type="inferred from homology"/>
<dbReference type="InterPro" id="IPR017972">
    <property type="entry name" value="Cyt_P450_CS"/>
</dbReference>
<dbReference type="PRINTS" id="PR00359">
    <property type="entry name" value="BP450"/>
</dbReference>
<protein>
    <submittedName>
        <fullName evidence="3">Cytochrome P450</fullName>
    </submittedName>
</protein>
<name>A0ABU0P4H3_STRRH</name>
<dbReference type="Gene3D" id="1.10.630.10">
    <property type="entry name" value="Cytochrome P450"/>
    <property type="match status" value="1"/>
</dbReference>
<evidence type="ECO:0000256" key="1">
    <source>
        <dbReference type="ARBA" id="ARBA00010617"/>
    </source>
</evidence>
<gene>
    <name evidence="3" type="ORF">QF030_007820</name>
</gene>
<reference evidence="3 4" key="1">
    <citation type="submission" date="2023-07" db="EMBL/GenBank/DDBJ databases">
        <title>Comparative genomics of wheat-associated soil bacteria to identify genetic determinants of phenazine resistance.</title>
        <authorList>
            <person name="Mouncey N."/>
        </authorList>
    </citation>
    <scope>NUCLEOTIDE SEQUENCE [LARGE SCALE GENOMIC DNA]</scope>
    <source>
        <strain evidence="3 4">B2I6</strain>
    </source>
</reference>
<dbReference type="RefSeq" id="WP_307167315.1">
    <property type="nucleotide sequence ID" value="NZ_JAUSWV010000002.1"/>
</dbReference>
<dbReference type="PROSITE" id="PS00086">
    <property type="entry name" value="CYTOCHROME_P450"/>
    <property type="match status" value="1"/>
</dbReference>
<keyword evidence="4" id="KW-1185">Reference proteome</keyword>
<comment type="caution">
    <text evidence="3">The sequence shown here is derived from an EMBL/GenBank/DDBJ whole genome shotgun (WGS) entry which is preliminary data.</text>
</comment>
<dbReference type="InterPro" id="IPR002397">
    <property type="entry name" value="Cyt_P450_B"/>
</dbReference>
<evidence type="ECO:0000256" key="2">
    <source>
        <dbReference type="RuleBase" id="RU000461"/>
    </source>
</evidence>
<dbReference type="EMBL" id="JAUSWV010000002">
    <property type="protein sequence ID" value="MDQ0585642.1"/>
    <property type="molecule type" value="Genomic_DNA"/>
</dbReference>
<accession>A0ABU0P4H3</accession>
<dbReference type="PANTHER" id="PTHR46696">
    <property type="entry name" value="P450, PUTATIVE (EUROFUNG)-RELATED"/>
    <property type="match status" value="1"/>
</dbReference>
<evidence type="ECO:0000313" key="4">
    <source>
        <dbReference type="Proteomes" id="UP001230654"/>
    </source>
</evidence>
<sequence length="397" mass="43664">MDRVLDFPSSADSAGELHPRLVELRSQDSLPRVLLADGQEAWLVTRHEDVRTVLNGRSFTRDVMGVRARRSGQEPGSARSVNMDGRPHTELRALVSRAFAVRRIEAMTPRIQSWTDDLLDAMEAEGPPADLVAHLAVPLPALAICELLGFPVEDRDTLSGWCDRITAIGDGAPDQKAWLELTSYIERQVPVKRAARGDGLAPDADILTRLVHAHDSDNALSLEELLSLTVVVLAGGLETTQTAISAGMLRLFRNPEQLDKLRADPDLVVPAVEELLRYQPVIDVNRVQIATEAVRLGGQQIREGDLVQVSINAANRDETVFPDSERCDITRGPNPHLAFGYGAHHCLGAALARLELHTAFSTLLRRFPNLRPAVPPESLSWRGGHVTLRLEELPVAW</sequence>
<dbReference type="CDD" id="cd11031">
    <property type="entry name" value="Cyp158A-like"/>
    <property type="match status" value="1"/>
</dbReference>
<keyword evidence="2" id="KW-0408">Iron</keyword>
<organism evidence="3 4">
    <name type="scientific">Streptomyces rishiriensis</name>
    <dbReference type="NCBI Taxonomy" id="68264"/>
    <lineage>
        <taxon>Bacteria</taxon>
        <taxon>Bacillati</taxon>
        <taxon>Actinomycetota</taxon>
        <taxon>Actinomycetes</taxon>
        <taxon>Kitasatosporales</taxon>
        <taxon>Streptomycetaceae</taxon>
        <taxon>Streptomyces</taxon>
    </lineage>
</organism>
<dbReference type="PANTHER" id="PTHR46696:SF6">
    <property type="entry name" value="P450, PUTATIVE (EUROFUNG)-RELATED"/>
    <property type="match status" value="1"/>
</dbReference>
<dbReference type="PRINTS" id="PR00385">
    <property type="entry name" value="P450"/>
</dbReference>
<dbReference type="SUPFAM" id="SSF48264">
    <property type="entry name" value="Cytochrome P450"/>
    <property type="match status" value="1"/>
</dbReference>
<keyword evidence="2" id="KW-0349">Heme</keyword>
<dbReference type="InterPro" id="IPR036396">
    <property type="entry name" value="Cyt_P450_sf"/>
</dbReference>
<dbReference type="Pfam" id="PF00067">
    <property type="entry name" value="p450"/>
    <property type="match status" value="1"/>
</dbReference>